<dbReference type="EMBL" id="FZOJ01000003">
    <property type="protein sequence ID" value="SNS06790.1"/>
    <property type="molecule type" value="Genomic_DNA"/>
</dbReference>
<dbReference type="InterPro" id="IPR005467">
    <property type="entry name" value="His_kinase_dom"/>
</dbReference>
<evidence type="ECO:0000256" key="5">
    <source>
        <dbReference type="ARBA" id="ARBA00022679"/>
    </source>
</evidence>
<dbReference type="PRINTS" id="PR00344">
    <property type="entry name" value="BCTRLSENSOR"/>
</dbReference>
<dbReference type="EC" id="2.7.13.3" evidence="3"/>
<keyword evidence="6 11" id="KW-0418">Kinase</keyword>
<comment type="subcellular location">
    <subcellularLocation>
        <location evidence="2">Membrane</location>
    </subcellularLocation>
</comment>
<dbReference type="Pfam" id="PF00512">
    <property type="entry name" value="HisKA"/>
    <property type="match status" value="1"/>
</dbReference>
<dbReference type="FunFam" id="3.30.565.10:FF:000006">
    <property type="entry name" value="Sensor histidine kinase WalK"/>
    <property type="match status" value="1"/>
</dbReference>
<dbReference type="PROSITE" id="PS50885">
    <property type="entry name" value="HAMP"/>
    <property type="match status" value="1"/>
</dbReference>
<evidence type="ECO:0000256" key="8">
    <source>
        <dbReference type="SAM" id="Phobius"/>
    </source>
</evidence>
<dbReference type="Gene3D" id="3.30.565.10">
    <property type="entry name" value="Histidine kinase-like ATPase, C-terminal domain"/>
    <property type="match status" value="1"/>
</dbReference>
<comment type="catalytic activity">
    <reaction evidence="1">
        <text>ATP + protein L-histidine = ADP + protein N-phospho-L-histidine.</text>
        <dbReference type="EC" id="2.7.13.3"/>
    </reaction>
</comment>
<dbReference type="PROSITE" id="PS50109">
    <property type="entry name" value="HIS_KIN"/>
    <property type="match status" value="1"/>
</dbReference>
<evidence type="ECO:0000259" key="10">
    <source>
        <dbReference type="PROSITE" id="PS50885"/>
    </source>
</evidence>
<gene>
    <name evidence="11" type="ORF">SAMN05446037_1003244</name>
</gene>
<keyword evidence="8" id="KW-0812">Transmembrane</keyword>
<feature type="transmembrane region" description="Helical" evidence="8">
    <location>
        <begin position="9"/>
        <end position="33"/>
    </location>
</feature>
<dbReference type="SMART" id="SM00387">
    <property type="entry name" value="HATPase_c"/>
    <property type="match status" value="1"/>
</dbReference>
<dbReference type="SMART" id="SM00304">
    <property type="entry name" value="HAMP"/>
    <property type="match status" value="1"/>
</dbReference>
<protein>
    <recommendedName>
        <fullName evidence="3">histidine kinase</fullName>
        <ecNumber evidence="3">2.7.13.3</ecNumber>
    </recommendedName>
</protein>
<dbReference type="Proteomes" id="UP000198304">
    <property type="component" value="Unassembled WGS sequence"/>
</dbReference>
<evidence type="ECO:0000256" key="2">
    <source>
        <dbReference type="ARBA" id="ARBA00004370"/>
    </source>
</evidence>
<name>A0A239BFU3_9FIRM</name>
<evidence type="ECO:0000259" key="9">
    <source>
        <dbReference type="PROSITE" id="PS50109"/>
    </source>
</evidence>
<dbReference type="Gene3D" id="1.10.287.130">
    <property type="match status" value="1"/>
</dbReference>
<evidence type="ECO:0000313" key="12">
    <source>
        <dbReference type="Proteomes" id="UP000198304"/>
    </source>
</evidence>
<accession>A0A239BFU3</accession>
<dbReference type="SUPFAM" id="SSF158472">
    <property type="entry name" value="HAMP domain-like"/>
    <property type="match status" value="1"/>
</dbReference>
<evidence type="ECO:0000256" key="4">
    <source>
        <dbReference type="ARBA" id="ARBA00022553"/>
    </source>
</evidence>
<reference evidence="11 12" key="1">
    <citation type="submission" date="2017-06" db="EMBL/GenBank/DDBJ databases">
        <authorList>
            <person name="Kim H.J."/>
            <person name="Triplett B.A."/>
        </authorList>
    </citation>
    <scope>NUCLEOTIDE SEQUENCE [LARGE SCALE GENOMIC DNA]</scope>
    <source>
        <strain evidence="11 12">SCA</strain>
    </source>
</reference>
<dbReference type="InterPro" id="IPR050351">
    <property type="entry name" value="BphY/WalK/GraS-like"/>
</dbReference>
<dbReference type="CDD" id="cd00075">
    <property type="entry name" value="HATPase"/>
    <property type="match status" value="1"/>
</dbReference>
<dbReference type="InterPro" id="IPR036890">
    <property type="entry name" value="HATPase_C_sf"/>
</dbReference>
<dbReference type="InterPro" id="IPR003594">
    <property type="entry name" value="HATPase_dom"/>
</dbReference>
<keyword evidence="8" id="KW-0472">Membrane</keyword>
<dbReference type="InterPro" id="IPR004358">
    <property type="entry name" value="Sig_transdc_His_kin-like_C"/>
</dbReference>
<keyword evidence="7" id="KW-0902">Two-component regulatory system</keyword>
<dbReference type="InterPro" id="IPR003661">
    <property type="entry name" value="HisK_dim/P_dom"/>
</dbReference>
<dbReference type="OrthoDB" id="9813151at2"/>
<dbReference type="GO" id="GO:0000155">
    <property type="term" value="F:phosphorelay sensor kinase activity"/>
    <property type="evidence" value="ECO:0007669"/>
    <property type="project" value="InterPro"/>
</dbReference>
<keyword evidence="8" id="KW-1133">Transmembrane helix</keyword>
<dbReference type="InterPro" id="IPR036097">
    <property type="entry name" value="HisK_dim/P_sf"/>
</dbReference>
<dbReference type="Gene3D" id="6.10.340.10">
    <property type="match status" value="1"/>
</dbReference>
<dbReference type="GO" id="GO:0016036">
    <property type="term" value="P:cellular response to phosphate starvation"/>
    <property type="evidence" value="ECO:0007669"/>
    <property type="project" value="TreeGrafter"/>
</dbReference>
<keyword evidence="4" id="KW-0597">Phosphoprotein</keyword>
<proteinExistence type="predicted"/>
<dbReference type="CDD" id="cd00082">
    <property type="entry name" value="HisKA"/>
    <property type="match status" value="1"/>
</dbReference>
<dbReference type="SUPFAM" id="SSF55874">
    <property type="entry name" value="ATPase domain of HSP90 chaperone/DNA topoisomerase II/histidine kinase"/>
    <property type="match status" value="1"/>
</dbReference>
<organism evidence="11 12">
    <name type="scientific">Anaerovirgula multivorans</name>
    <dbReference type="NCBI Taxonomy" id="312168"/>
    <lineage>
        <taxon>Bacteria</taxon>
        <taxon>Bacillati</taxon>
        <taxon>Bacillota</taxon>
        <taxon>Clostridia</taxon>
        <taxon>Peptostreptococcales</taxon>
        <taxon>Natronincolaceae</taxon>
        <taxon>Anaerovirgula</taxon>
    </lineage>
</organism>
<feature type="transmembrane region" description="Helical" evidence="8">
    <location>
        <begin position="177"/>
        <end position="195"/>
    </location>
</feature>
<evidence type="ECO:0000256" key="6">
    <source>
        <dbReference type="ARBA" id="ARBA00022777"/>
    </source>
</evidence>
<sequence length="473" mass="53994">MINKLRTRLILLILGGAIFSIILVSVITNITLFGKFDLYMRDEQENKLGEVIQLIEQSYVLNNGWTDRALDNIRISPIIYSFDIEIRDQDNHLIFSEYMENAMIRMHSEMSARMGHGMMRRNHSNMVQNNLRDENYTIEEYALTVNNERVGTVSIGHIGPFLVSEREIEFARGMNTSIFYGAIISILAAILLGMYSTKIFSKPILQITEAANSIREGKLNDKVELNSSIVELQELSQSINHLATSLSEQELLRKRLTSDISHELRTPLTILQTHIEAMRDGVWEPTQDKLEICNNEVLRLIRLVEELKHLTDIENHKLTLEIQQYALSKDLTQIIESFRYSFQEKRIQLNADIQEKVQVYGDRDKIRQVLINIISNALKFTNPEGKVSVVLTADNNQIVITIEDTGIGLDEKDLPYIFERFYRSDLSRNRKTGGAGIGLAIAKNLIEAHGGKITAESKKNEGTKFTVLLPQKS</sequence>
<evidence type="ECO:0000256" key="1">
    <source>
        <dbReference type="ARBA" id="ARBA00000085"/>
    </source>
</evidence>
<evidence type="ECO:0000313" key="11">
    <source>
        <dbReference type="EMBL" id="SNS06790.1"/>
    </source>
</evidence>
<dbReference type="InterPro" id="IPR003660">
    <property type="entry name" value="HAMP_dom"/>
</dbReference>
<dbReference type="PANTHER" id="PTHR45453:SF1">
    <property type="entry name" value="PHOSPHATE REGULON SENSOR PROTEIN PHOR"/>
    <property type="match status" value="1"/>
</dbReference>
<evidence type="ECO:0000256" key="3">
    <source>
        <dbReference type="ARBA" id="ARBA00012438"/>
    </source>
</evidence>
<dbReference type="GO" id="GO:0005886">
    <property type="term" value="C:plasma membrane"/>
    <property type="evidence" value="ECO:0007669"/>
    <property type="project" value="TreeGrafter"/>
</dbReference>
<dbReference type="AlphaFoldDB" id="A0A239BFU3"/>
<dbReference type="Pfam" id="PF00672">
    <property type="entry name" value="HAMP"/>
    <property type="match status" value="1"/>
</dbReference>
<feature type="domain" description="Histidine kinase" evidence="9">
    <location>
        <begin position="259"/>
        <end position="473"/>
    </location>
</feature>
<keyword evidence="5" id="KW-0808">Transferase</keyword>
<keyword evidence="12" id="KW-1185">Reference proteome</keyword>
<dbReference type="CDD" id="cd06225">
    <property type="entry name" value="HAMP"/>
    <property type="match status" value="1"/>
</dbReference>
<dbReference type="GO" id="GO:0004721">
    <property type="term" value="F:phosphoprotein phosphatase activity"/>
    <property type="evidence" value="ECO:0007669"/>
    <property type="project" value="TreeGrafter"/>
</dbReference>
<dbReference type="SUPFAM" id="SSF47384">
    <property type="entry name" value="Homodimeric domain of signal transducing histidine kinase"/>
    <property type="match status" value="1"/>
</dbReference>
<dbReference type="SMART" id="SM00388">
    <property type="entry name" value="HisKA"/>
    <property type="match status" value="1"/>
</dbReference>
<feature type="domain" description="HAMP" evidence="10">
    <location>
        <begin position="198"/>
        <end position="251"/>
    </location>
</feature>
<dbReference type="Pfam" id="PF02518">
    <property type="entry name" value="HATPase_c"/>
    <property type="match status" value="1"/>
</dbReference>
<dbReference type="RefSeq" id="WP_089281716.1">
    <property type="nucleotide sequence ID" value="NZ_FZOJ01000003.1"/>
</dbReference>
<evidence type="ECO:0000256" key="7">
    <source>
        <dbReference type="ARBA" id="ARBA00023012"/>
    </source>
</evidence>
<dbReference type="PANTHER" id="PTHR45453">
    <property type="entry name" value="PHOSPHATE REGULON SENSOR PROTEIN PHOR"/>
    <property type="match status" value="1"/>
</dbReference>